<sequence>MPATAAEAPTQQASQSQPPAAAPPAAAPPASSAAELSRMREQVLRRQADVQQQVGKFRRTDFRRQVIAEHLAELKRYSRLTKKNVSVPLQRQPKSARIRVDTSKSHSNIDVVRLALQKLRWRELPNGPGPGVPCELCWNGLSFAENPGHPGGLVNRFPGMAELLHKINLSRTLETMRRLYPSMYDFYPDTWYLPFQMAEFQTHAAEARNRSKTYIVKPDSGTQGDGIYLIRDPSEYTLSNKSHVVQTYLPNPLLLDGYKFDLRVYVLLKSIEPLQLYICKEGLARFCTQRYERPSQRNMAEAFMHLTNYSLNKKSDTYVHSDVDGQGSKRTLSSVFYQLEAQARDVAGLWRAIEALCVKTIIAVLPELMVCVHHEIPPNRPGPRCFQILGFDIMILDDLTPMLLEVNNSPSLRLDFENELVPGINEYSVSVIDVQVKKPLVHDTLQLVESMMRPLSSLPAASPSSSTGRQKPELSVATLNGGRQLRGGAAASSGTAPKLPAASSARPPQQAAVAARGPANRRLRLPSPPPRCLTSSSSSPSPPASPPPPPPPPQAAEAPPSKTVEAAAPVGVSVEVTGCQPEGRPPTSSQQHKSHHHHHQPQRHGGRRRGNWIRANRANVSAKGSREASAAASAEGRPQHHPYDDEYKDDEDNCMEEIFPAKHKQLQDLRVLEGLKEIFLAAIGVRTNLKLGSTAFRNFARKCRLQESGLPLASVDIMYIDMQRRWEYLSSDPTAGLCFQGFVEAFFKIAEQRDPASSPLQAVARLADHCRRCMGLGGGSFSGSFAASETIVSRQQSLTKAAQQQSRKKPSQQQRRKPQALTEKTGGPGVHRKVLFYYGQREPSGLELEADGDEEFEDCWNGEGEGETYTGVANGTGFLPSI</sequence>
<feature type="region of interest" description="Disordered" evidence="4">
    <location>
        <begin position="847"/>
        <end position="882"/>
    </location>
</feature>
<feature type="region of interest" description="Disordered" evidence="4">
    <location>
        <begin position="796"/>
        <end position="827"/>
    </location>
</feature>
<accession>A0A267F2Q5</accession>
<feature type="compositionally biased region" description="Low complexity" evidence="4">
    <location>
        <begin position="621"/>
        <end position="636"/>
    </location>
</feature>
<dbReference type="GO" id="GO:0005524">
    <property type="term" value="F:ATP binding"/>
    <property type="evidence" value="ECO:0007669"/>
    <property type="project" value="UniProtKB-KW"/>
</dbReference>
<dbReference type="EMBL" id="NIVC01001482">
    <property type="protein sequence ID" value="PAA67457.1"/>
    <property type="molecule type" value="Genomic_DNA"/>
</dbReference>
<evidence type="ECO:0000256" key="1">
    <source>
        <dbReference type="ARBA" id="ARBA00022598"/>
    </source>
</evidence>
<evidence type="ECO:0000313" key="5">
    <source>
        <dbReference type="EMBL" id="PAA67457.1"/>
    </source>
</evidence>
<evidence type="ECO:0000256" key="4">
    <source>
        <dbReference type="SAM" id="MobiDB-lite"/>
    </source>
</evidence>
<organism evidence="5 6">
    <name type="scientific">Macrostomum lignano</name>
    <dbReference type="NCBI Taxonomy" id="282301"/>
    <lineage>
        <taxon>Eukaryota</taxon>
        <taxon>Metazoa</taxon>
        <taxon>Spiralia</taxon>
        <taxon>Lophotrochozoa</taxon>
        <taxon>Platyhelminthes</taxon>
        <taxon>Rhabditophora</taxon>
        <taxon>Macrostomorpha</taxon>
        <taxon>Macrostomida</taxon>
        <taxon>Macrostomidae</taxon>
        <taxon>Macrostomum</taxon>
    </lineage>
</organism>
<dbReference type="PANTHER" id="PTHR12241">
    <property type="entry name" value="TUBULIN POLYGLUTAMYLASE"/>
    <property type="match status" value="1"/>
</dbReference>
<feature type="compositionally biased region" description="Basic residues" evidence="4">
    <location>
        <begin position="592"/>
        <end position="611"/>
    </location>
</feature>
<reference evidence="5 6" key="1">
    <citation type="submission" date="2017-06" db="EMBL/GenBank/DDBJ databases">
        <title>A platform for efficient transgenesis in Macrostomum lignano, a flatworm model organism for stem cell research.</title>
        <authorList>
            <person name="Berezikov E."/>
        </authorList>
    </citation>
    <scope>NUCLEOTIDE SEQUENCE [LARGE SCALE GENOMIC DNA]</scope>
    <source>
        <strain evidence="5">DV1</strain>
        <tissue evidence="5">Whole organism</tissue>
    </source>
</reference>
<dbReference type="GO" id="GO:0036064">
    <property type="term" value="C:ciliary basal body"/>
    <property type="evidence" value="ECO:0007669"/>
    <property type="project" value="TreeGrafter"/>
</dbReference>
<dbReference type="PANTHER" id="PTHR12241:SF154">
    <property type="entry name" value="TUBULIN POLYGLUTAMYLASE TTLL11"/>
    <property type="match status" value="1"/>
</dbReference>
<dbReference type="SUPFAM" id="SSF56059">
    <property type="entry name" value="Glutathione synthetase ATP-binding domain-like"/>
    <property type="match status" value="1"/>
</dbReference>
<keyword evidence="1" id="KW-0436">Ligase</keyword>
<keyword evidence="6" id="KW-1185">Reference proteome</keyword>
<dbReference type="STRING" id="282301.A0A267F2Q5"/>
<feature type="compositionally biased region" description="Basic residues" evidence="4">
    <location>
        <begin position="806"/>
        <end position="818"/>
    </location>
</feature>
<dbReference type="OrthoDB" id="202825at2759"/>
<dbReference type="Proteomes" id="UP000215902">
    <property type="component" value="Unassembled WGS sequence"/>
</dbReference>
<protein>
    <submittedName>
        <fullName evidence="5">Uncharacterized protein</fullName>
    </submittedName>
</protein>
<dbReference type="InterPro" id="IPR004344">
    <property type="entry name" value="TTL/TTLL_fam"/>
</dbReference>
<feature type="compositionally biased region" description="Pro residues" evidence="4">
    <location>
        <begin position="540"/>
        <end position="554"/>
    </location>
</feature>
<dbReference type="AlphaFoldDB" id="A0A267F2Q5"/>
<dbReference type="GO" id="GO:0000226">
    <property type="term" value="P:microtubule cytoskeleton organization"/>
    <property type="evidence" value="ECO:0007669"/>
    <property type="project" value="TreeGrafter"/>
</dbReference>
<evidence type="ECO:0000256" key="2">
    <source>
        <dbReference type="ARBA" id="ARBA00022741"/>
    </source>
</evidence>
<dbReference type="Gene3D" id="3.30.470.20">
    <property type="entry name" value="ATP-grasp fold, B domain"/>
    <property type="match status" value="1"/>
</dbReference>
<dbReference type="GO" id="GO:0070740">
    <property type="term" value="F:tubulin-glutamic acid ligase activity"/>
    <property type="evidence" value="ECO:0007669"/>
    <property type="project" value="TreeGrafter"/>
</dbReference>
<dbReference type="PROSITE" id="PS51221">
    <property type="entry name" value="TTL"/>
    <property type="match status" value="1"/>
</dbReference>
<keyword evidence="3" id="KW-0067">ATP-binding</keyword>
<proteinExistence type="predicted"/>
<feature type="region of interest" description="Disordered" evidence="4">
    <location>
        <begin position="480"/>
        <end position="646"/>
    </location>
</feature>
<comment type="caution">
    <text evidence="5">The sequence shown here is derived from an EMBL/GenBank/DDBJ whole genome shotgun (WGS) entry which is preliminary data.</text>
</comment>
<keyword evidence="2" id="KW-0547">Nucleotide-binding</keyword>
<feature type="compositionally biased region" description="Acidic residues" evidence="4">
    <location>
        <begin position="848"/>
        <end position="866"/>
    </location>
</feature>
<dbReference type="Pfam" id="PF03133">
    <property type="entry name" value="TTL"/>
    <property type="match status" value="1"/>
</dbReference>
<name>A0A267F2Q5_9PLAT</name>
<gene>
    <name evidence="5" type="ORF">BOX15_Mlig004300g1</name>
</gene>
<evidence type="ECO:0000313" key="6">
    <source>
        <dbReference type="Proteomes" id="UP000215902"/>
    </source>
</evidence>
<feature type="region of interest" description="Disordered" evidence="4">
    <location>
        <begin position="1"/>
        <end position="39"/>
    </location>
</feature>
<evidence type="ECO:0000256" key="3">
    <source>
        <dbReference type="ARBA" id="ARBA00022840"/>
    </source>
</evidence>
<feature type="compositionally biased region" description="Low complexity" evidence="4">
    <location>
        <begin position="500"/>
        <end position="518"/>
    </location>
</feature>
<feature type="compositionally biased region" description="Low complexity" evidence="4">
    <location>
        <begin position="1"/>
        <end position="19"/>
    </location>
</feature>
<dbReference type="GO" id="GO:0015631">
    <property type="term" value="F:tubulin binding"/>
    <property type="evidence" value="ECO:0007669"/>
    <property type="project" value="TreeGrafter"/>
</dbReference>